<evidence type="ECO:0000313" key="8">
    <source>
        <dbReference type="Proteomes" id="UP000035346"/>
    </source>
</evidence>
<protein>
    <recommendedName>
        <fullName evidence="6">TM2 domain-containing protein</fullName>
    </recommendedName>
</protein>
<comment type="subcellular location">
    <subcellularLocation>
        <location evidence="1">Membrane</location>
        <topology evidence="1">Multi-pass membrane protein</topology>
    </subcellularLocation>
</comment>
<gene>
    <name evidence="7" type="ORF">WA04_05420</name>
</gene>
<evidence type="ECO:0000259" key="6">
    <source>
        <dbReference type="Pfam" id="PF05154"/>
    </source>
</evidence>
<dbReference type="Proteomes" id="UP000035346">
    <property type="component" value="Unassembled WGS sequence"/>
</dbReference>
<evidence type="ECO:0000256" key="1">
    <source>
        <dbReference type="ARBA" id="ARBA00004141"/>
    </source>
</evidence>
<dbReference type="GO" id="GO:0016020">
    <property type="term" value="C:membrane"/>
    <property type="evidence" value="ECO:0007669"/>
    <property type="project" value="UniProtKB-SubCell"/>
</dbReference>
<dbReference type="RefSeq" id="WP_000520183.1">
    <property type="nucleotide sequence ID" value="NZ_BCNJ01000004.1"/>
</dbReference>
<name>A0A837KZR2_STRAG</name>
<accession>A0A837KZR2</accession>
<keyword evidence="3 5" id="KW-1133">Transmembrane helix</keyword>
<evidence type="ECO:0000256" key="5">
    <source>
        <dbReference type="SAM" id="Phobius"/>
    </source>
</evidence>
<proteinExistence type="predicted"/>
<dbReference type="InterPro" id="IPR007829">
    <property type="entry name" value="TM2"/>
</dbReference>
<evidence type="ECO:0000313" key="7">
    <source>
        <dbReference type="EMBL" id="KLL39042.1"/>
    </source>
</evidence>
<feature type="domain" description="TM2" evidence="6">
    <location>
        <begin position="4"/>
        <end position="53"/>
    </location>
</feature>
<keyword evidence="2 5" id="KW-0812">Transmembrane</keyword>
<organism evidence="7 8">
    <name type="scientific">Streptococcus agalactiae</name>
    <dbReference type="NCBI Taxonomy" id="1311"/>
    <lineage>
        <taxon>Bacteria</taxon>
        <taxon>Bacillati</taxon>
        <taxon>Bacillota</taxon>
        <taxon>Bacilli</taxon>
        <taxon>Lactobacillales</taxon>
        <taxon>Streptococcaceae</taxon>
        <taxon>Streptococcus</taxon>
    </lineage>
</organism>
<evidence type="ECO:0000256" key="4">
    <source>
        <dbReference type="ARBA" id="ARBA00023136"/>
    </source>
</evidence>
<keyword evidence="4 5" id="KW-0472">Membrane</keyword>
<comment type="caution">
    <text evidence="7">The sequence shown here is derived from an EMBL/GenBank/DDBJ whole genome shotgun (WGS) entry which is preliminary data.</text>
</comment>
<dbReference type="EMBL" id="LBKL01000064">
    <property type="protein sequence ID" value="KLL39042.1"/>
    <property type="molecule type" value="Genomic_DNA"/>
</dbReference>
<dbReference type="AlphaFoldDB" id="A0A837KZR2"/>
<sequence length="69" mass="7440">MGKRVNKLVYALLAIFLGGIGAHKFYAGKIGQGFLYLIFSITIIPSFIGFIEGLVALGKQSDEHGNIIV</sequence>
<evidence type="ECO:0000256" key="3">
    <source>
        <dbReference type="ARBA" id="ARBA00022989"/>
    </source>
</evidence>
<evidence type="ECO:0000256" key="2">
    <source>
        <dbReference type="ARBA" id="ARBA00022692"/>
    </source>
</evidence>
<dbReference type="Pfam" id="PF05154">
    <property type="entry name" value="TM2"/>
    <property type="match status" value="1"/>
</dbReference>
<feature type="transmembrane region" description="Helical" evidence="5">
    <location>
        <begin position="37"/>
        <end position="57"/>
    </location>
</feature>
<reference evidence="7 8" key="1">
    <citation type="journal article" date="2015" name="PLoS ONE">
        <title>Genomic analysis reveals the molecular basis for capsule loss in the group B streptococcus population.</title>
        <authorList>
            <consortium name="DEVANI Consortium"/>
            <person name="Rosini R."/>
            <person name="Campisi E."/>
            <person name="De Chiara M."/>
            <person name="Tettelin H."/>
            <person name="Rinaudo D."/>
            <person name="Toniolo C."/>
            <person name="Metruccio M."/>
            <person name="Guidotti S."/>
            <person name="Sorensen U.B."/>
            <person name="Kilian M."/>
            <person name="Ramirez M."/>
            <person name="Janulczyk R."/>
            <person name="Donati C."/>
            <person name="Grandi G."/>
            <person name="Margarit I."/>
        </authorList>
    </citation>
    <scope>NUCLEOTIDE SEQUENCE [LARGE SCALE GENOMIC DNA]</scope>
    <source>
        <strain evidence="7 8">DK-B-USS-215</strain>
    </source>
</reference>